<protein>
    <submittedName>
        <fullName evidence="1">Uncharacterized protein</fullName>
    </submittedName>
</protein>
<organism evidence="1 2">
    <name type="scientific">Saccharopolyspora gloriosae</name>
    <dbReference type="NCBI Taxonomy" id="455344"/>
    <lineage>
        <taxon>Bacteria</taxon>
        <taxon>Bacillati</taxon>
        <taxon>Actinomycetota</taxon>
        <taxon>Actinomycetes</taxon>
        <taxon>Pseudonocardiales</taxon>
        <taxon>Pseudonocardiaceae</taxon>
        <taxon>Saccharopolyspora</taxon>
    </lineage>
</organism>
<comment type="caution">
    <text evidence="1">The sequence shown here is derived from an EMBL/GenBank/DDBJ whole genome shotgun (WGS) entry which is preliminary data.</text>
</comment>
<reference evidence="1 2" key="1">
    <citation type="submission" date="2020-08" db="EMBL/GenBank/DDBJ databases">
        <title>Sequencing the genomes of 1000 actinobacteria strains.</title>
        <authorList>
            <person name="Klenk H.-P."/>
        </authorList>
    </citation>
    <scope>NUCLEOTIDE SEQUENCE [LARGE SCALE GENOMIC DNA]</scope>
    <source>
        <strain evidence="1 2">DSM 45582</strain>
    </source>
</reference>
<dbReference type="Proteomes" id="UP000580474">
    <property type="component" value="Unassembled WGS sequence"/>
</dbReference>
<dbReference type="EMBL" id="JACHIV010000001">
    <property type="protein sequence ID" value="MBB5067396.1"/>
    <property type="molecule type" value="Genomic_DNA"/>
</dbReference>
<dbReference type="RefSeq" id="WP_184476894.1">
    <property type="nucleotide sequence ID" value="NZ_JACHIV010000001.1"/>
</dbReference>
<evidence type="ECO:0000313" key="1">
    <source>
        <dbReference type="EMBL" id="MBB5067396.1"/>
    </source>
</evidence>
<proteinExistence type="predicted"/>
<name>A0A840N5U8_9PSEU</name>
<evidence type="ECO:0000313" key="2">
    <source>
        <dbReference type="Proteomes" id="UP000580474"/>
    </source>
</evidence>
<gene>
    <name evidence="1" type="ORF">BJ969_000484</name>
</gene>
<dbReference type="AlphaFoldDB" id="A0A840N5U8"/>
<sequence>MKFQESPHWETFEKFARVFEDAKAITGSLRGCVAEAESLPATGAFPGAAVAESAREAMQKMSVVSGLVDQAMDSLATLIKVDEEDRMLHGH</sequence>
<accession>A0A840N5U8</accession>
<keyword evidence="2" id="KW-1185">Reference proteome</keyword>